<protein>
    <submittedName>
        <fullName evidence="1">Uncharacterized protein</fullName>
    </submittedName>
</protein>
<feature type="non-terminal residue" evidence="1">
    <location>
        <position position="33"/>
    </location>
</feature>
<dbReference type="AlphaFoldDB" id="A0A0F9KX50"/>
<dbReference type="EMBL" id="LAZR01013869">
    <property type="protein sequence ID" value="KKM19960.1"/>
    <property type="molecule type" value="Genomic_DNA"/>
</dbReference>
<name>A0A0F9KX50_9ZZZZ</name>
<accession>A0A0F9KX50</accession>
<reference evidence="1" key="1">
    <citation type="journal article" date="2015" name="Nature">
        <title>Complex archaea that bridge the gap between prokaryotes and eukaryotes.</title>
        <authorList>
            <person name="Spang A."/>
            <person name="Saw J.H."/>
            <person name="Jorgensen S.L."/>
            <person name="Zaremba-Niedzwiedzka K."/>
            <person name="Martijn J."/>
            <person name="Lind A.E."/>
            <person name="van Eijk R."/>
            <person name="Schleper C."/>
            <person name="Guy L."/>
            <person name="Ettema T.J."/>
        </authorList>
    </citation>
    <scope>NUCLEOTIDE SEQUENCE</scope>
</reference>
<proteinExistence type="predicted"/>
<comment type="caution">
    <text evidence="1">The sequence shown here is derived from an EMBL/GenBank/DDBJ whole genome shotgun (WGS) entry which is preliminary data.</text>
</comment>
<sequence length="33" mass="3839">MRTQMTATSAGSLIDDAKQWHAIDWQRAQHEVR</sequence>
<gene>
    <name evidence="1" type="ORF">LCGC14_1650390</name>
</gene>
<evidence type="ECO:0000313" key="1">
    <source>
        <dbReference type="EMBL" id="KKM19960.1"/>
    </source>
</evidence>
<organism evidence="1">
    <name type="scientific">marine sediment metagenome</name>
    <dbReference type="NCBI Taxonomy" id="412755"/>
    <lineage>
        <taxon>unclassified sequences</taxon>
        <taxon>metagenomes</taxon>
        <taxon>ecological metagenomes</taxon>
    </lineage>
</organism>